<name>A0A317U6M7_9GAMM</name>
<organism evidence="1 3">
    <name type="scientific">Legionella qingyii</name>
    <dbReference type="NCBI Taxonomy" id="2184757"/>
    <lineage>
        <taxon>Bacteria</taxon>
        <taxon>Pseudomonadati</taxon>
        <taxon>Pseudomonadota</taxon>
        <taxon>Gammaproteobacteria</taxon>
        <taxon>Legionellales</taxon>
        <taxon>Legionellaceae</taxon>
        <taxon>Legionella</taxon>
    </lineage>
</organism>
<evidence type="ECO:0000313" key="3">
    <source>
        <dbReference type="Proteomes" id="UP000247152"/>
    </source>
</evidence>
<evidence type="ECO:0000313" key="4">
    <source>
        <dbReference type="Proteomes" id="UP000287374"/>
    </source>
</evidence>
<accession>A0A317U6M7</accession>
<protein>
    <submittedName>
        <fullName evidence="1">Uncharacterized protein</fullName>
    </submittedName>
</protein>
<reference evidence="1 3" key="1">
    <citation type="submission" date="2018-05" db="EMBL/GenBank/DDBJ databases">
        <title>Legionella qingyii sp.nov., whole genome shotgun sequence.</title>
        <authorList>
            <person name="Wu H."/>
            <person name="Zhu Q."/>
            <person name="Hu C."/>
        </authorList>
    </citation>
    <scope>NUCLEOTIDE SEQUENCE [LARGE SCALE GENOMIC DNA]</scope>
    <source>
        <strain evidence="1 3">HEB18</strain>
    </source>
</reference>
<comment type="caution">
    <text evidence="1">The sequence shown here is derived from an EMBL/GenBank/DDBJ whole genome shotgun (WGS) entry which is preliminary data.</text>
</comment>
<gene>
    <name evidence="1" type="ORF">DGG96_07575</name>
    <name evidence="2" type="ORF">ELY20_09950</name>
</gene>
<evidence type="ECO:0000313" key="1">
    <source>
        <dbReference type="EMBL" id="PWY56192.1"/>
    </source>
</evidence>
<dbReference type="RefSeq" id="WP_110142136.1">
    <property type="nucleotide sequence ID" value="NZ_QHJG01000010.1"/>
</dbReference>
<dbReference type="OrthoDB" id="5633213at2"/>
<dbReference type="EMBL" id="RZGX01000012">
    <property type="protein sequence ID" value="RUR22219.1"/>
    <property type="molecule type" value="Genomic_DNA"/>
</dbReference>
<dbReference type="AlphaFoldDB" id="A0A317U6M7"/>
<dbReference type="Proteomes" id="UP000247152">
    <property type="component" value="Unassembled WGS sequence"/>
</dbReference>
<dbReference type="Proteomes" id="UP000287374">
    <property type="component" value="Unassembled WGS sequence"/>
</dbReference>
<sequence>MQEKNDRLNPERVNLLISYIEKNVGKNNTTVNEHLFYIKSLLKQSLPLEGEEINIAKIHEAIHYIETMKIKVPHSIFSEKLVTMADLMRNRGEVILPAYERKQKPINLRHPIDAVSASAENQFGSLHNALVALIMPHYQFLNEEKLRKTTKKPSIAWNYDYPLDDSNEIMNQAIGEWQANYIKRNSDATKAYRDFTRSTSIRGLTATTNKEVEDLLDYLIAGSDYPQDCGNNIRQWLQANGGQDINRFLDTLMLSGEFTPEETTSLLNTKGIEQVWCIENGKVVFLYSPIVYSLCMERGIMINDGTGKLTATQNPEHIKDNKTGNYRVLPIMDVKAKIELNAVGDEVIPSITKLSVTSYSSDLVKPEPKVLDNTNSIM</sequence>
<reference evidence="2 4" key="2">
    <citation type="submission" date="2018-12" db="EMBL/GenBank/DDBJ databases">
        <title>Legionella sp,whole genome shotgun sequence.</title>
        <authorList>
            <person name="Wu H."/>
        </authorList>
    </citation>
    <scope>NUCLEOTIDE SEQUENCE [LARGE SCALE GENOMIC DNA]</scope>
    <source>
        <strain evidence="2">Km489</strain>
        <strain evidence="4">km489</strain>
    </source>
</reference>
<proteinExistence type="predicted"/>
<dbReference type="EMBL" id="QHJG01000010">
    <property type="protein sequence ID" value="PWY56192.1"/>
    <property type="molecule type" value="Genomic_DNA"/>
</dbReference>
<keyword evidence="4" id="KW-1185">Reference proteome</keyword>
<evidence type="ECO:0000313" key="2">
    <source>
        <dbReference type="EMBL" id="RUR22219.1"/>
    </source>
</evidence>